<protein>
    <submittedName>
        <fullName evidence="2">Putative terpene synthase 13</fullName>
    </submittedName>
</protein>
<dbReference type="InterPro" id="IPR001906">
    <property type="entry name" value="Terpene_synth_N"/>
</dbReference>
<dbReference type="Proteomes" id="UP000288805">
    <property type="component" value="Unassembled WGS sequence"/>
</dbReference>
<dbReference type="InterPro" id="IPR050148">
    <property type="entry name" value="Terpene_synthase-like"/>
</dbReference>
<dbReference type="PANTHER" id="PTHR31225:SF234">
    <property type="entry name" value="TERPENE SYNTHASE 4-RELATED"/>
    <property type="match status" value="1"/>
</dbReference>
<dbReference type="InterPro" id="IPR008930">
    <property type="entry name" value="Terpenoid_cyclase/PrenylTrfase"/>
</dbReference>
<dbReference type="GO" id="GO:0010333">
    <property type="term" value="F:terpene synthase activity"/>
    <property type="evidence" value="ECO:0007669"/>
    <property type="project" value="InterPro"/>
</dbReference>
<dbReference type="Pfam" id="PF01397">
    <property type="entry name" value="Terpene_synth"/>
    <property type="match status" value="1"/>
</dbReference>
<organism evidence="2 3">
    <name type="scientific">Vitis vinifera</name>
    <name type="common">Grape</name>
    <dbReference type="NCBI Taxonomy" id="29760"/>
    <lineage>
        <taxon>Eukaryota</taxon>
        <taxon>Viridiplantae</taxon>
        <taxon>Streptophyta</taxon>
        <taxon>Embryophyta</taxon>
        <taxon>Tracheophyta</taxon>
        <taxon>Spermatophyta</taxon>
        <taxon>Magnoliopsida</taxon>
        <taxon>eudicotyledons</taxon>
        <taxon>Gunneridae</taxon>
        <taxon>Pentapetalae</taxon>
        <taxon>rosids</taxon>
        <taxon>Vitales</taxon>
        <taxon>Vitaceae</taxon>
        <taxon>Viteae</taxon>
        <taxon>Vitis</taxon>
    </lineage>
</organism>
<dbReference type="PANTHER" id="PTHR31225">
    <property type="entry name" value="OS04G0344100 PROTEIN-RELATED"/>
    <property type="match status" value="1"/>
</dbReference>
<dbReference type="InterPro" id="IPR036965">
    <property type="entry name" value="Terpene_synth_N_sf"/>
</dbReference>
<feature type="domain" description="Terpene synthase N-terminal" evidence="1">
    <location>
        <begin position="29"/>
        <end position="116"/>
    </location>
</feature>
<evidence type="ECO:0000313" key="3">
    <source>
        <dbReference type="Proteomes" id="UP000288805"/>
    </source>
</evidence>
<evidence type="ECO:0000259" key="1">
    <source>
        <dbReference type="Pfam" id="PF01397"/>
    </source>
</evidence>
<dbReference type="Gene3D" id="1.50.10.130">
    <property type="entry name" value="Terpene synthase, N-terminal domain"/>
    <property type="match status" value="1"/>
</dbReference>
<sequence>MSTAHTWSVAENHNLVYVPSKNDNHLYAQYSSLTDEFYMKHAQNLEEVKSVLNEVGEGTFEVLLMIDAIQRLDIDYHFHDEIEAILQRQYRIVITTDDFRDNLYEVALRFRLLRQEVRRATHNKKKHKPKWKMLSLHFAPVFAPFSPYVFSLKYESHTTTMGLYRASQLSVHREDILEEARNFSNQHLNAWNTHNDQHQACIVRYCG</sequence>
<evidence type="ECO:0000313" key="2">
    <source>
        <dbReference type="EMBL" id="RVW13850.1"/>
    </source>
</evidence>
<reference evidence="2 3" key="1">
    <citation type="journal article" date="2018" name="PLoS Genet.">
        <title>Population sequencing reveals clonal diversity and ancestral inbreeding in the grapevine cultivar Chardonnay.</title>
        <authorList>
            <person name="Roach M.J."/>
            <person name="Johnson D.L."/>
            <person name="Bohlmann J."/>
            <person name="van Vuuren H.J."/>
            <person name="Jones S.J."/>
            <person name="Pretorius I.S."/>
            <person name="Schmidt S.A."/>
            <person name="Borneman A.R."/>
        </authorList>
    </citation>
    <scope>NUCLEOTIDE SEQUENCE [LARGE SCALE GENOMIC DNA]</scope>
    <source>
        <strain evidence="3">cv. Chardonnay</strain>
        <tissue evidence="2">Leaf</tissue>
    </source>
</reference>
<dbReference type="SUPFAM" id="SSF48239">
    <property type="entry name" value="Terpenoid cyclases/Protein prenyltransferases"/>
    <property type="match status" value="1"/>
</dbReference>
<name>A0A438BSK6_VITVI</name>
<comment type="caution">
    <text evidence="2">The sequence shown here is derived from an EMBL/GenBank/DDBJ whole genome shotgun (WGS) entry which is preliminary data.</text>
</comment>
<accession>A0A438BSK6</accession>
<dbReference type="GO" id="GO:0016114">
    <property type="term" value="P:terpenoid biosynthetic process"/>
    <property type="evidence" value="ECO:0007669"/>
    <property type="project" value="InterPro"/>
</dbReference>
<dbReference type="EMBL" id="QGNW01002644">
    <property type="protein sequence ID" value="RVW13850.1"/>
    <property type="molecule type" value="Genomic_DNA"/>
</dbReference>
<proteinExistence type="predicted"/>
<gene>
    <name evidence="2" type="primary">TPS13_0</name>
    <name evidence="2" type="ORF">CK203_079381</name>
</gene>
<dbReference type="AlphaFoldDB" id="A0A438BSK6"/>